<gene>
    <name evidence="8" type="ORF">KUCA_T00001169001</name>
</gene>
<dbReference type="SMART" id="SM00490">
    <property type="entry name" value="HELICc"/>
    <property type="match status" value="1"/>
</dbReference>
<name>W6MKH3_9ASCO</name>
<dbReference type="PROSITE" id="PS51194">
    <property type="entry name" value="HELICASE_CTER"/>
    <property type="match status" value="1"/>
</dbReference>
<dbReference type="GO" id="GO:0000785">
    <property type="term" value="C:chromatin"/>
    <property type="evidence" value="ECO:0007669"/>
    <property type="project" value="EnsemblFungi"/>
</dbReference>
<dbReference type="InterPro" id="IPR049730">
    <property type="entry name" value="SNF2/RAD54-like_C"/>
</dbReference>
<keyword evidence="9" id="KW-1185">Reference proteome</keyword>
<feature type="region of interest" description="Disordered" evidence="5">
    <location>
        <begin position="149"/>
        <end position="170"/>
    </location>
</feature>
<dbReference type="GO" id="GO:0005524">
    <property type="term" value="F:ATP binding"/>
    <property type="evidence" value="ECO:0007669"/>
    <property type="project" value="InterPro"/>
</dbReference>
<dbReference type="EMBL" id="HG793125">
    <property type="protein sequence ID" value="CDK25202.1"/>
    <property type="molecule type" value="Genomic_DNA"/>
</dbReference>
<dbReference type="InterPro" id="IPR000330">
    <property type="entry name" value="SNF2_N"/>
</dbReference>
<evidence type="ECO:0000313" key="8">
    <source>
        <dbReference type="EMBL" id="CDK25202.1"/>
    </source>
</evidence>
<feature type="compositionally biased region" description="Acidic residues" evidence="5">
    <location>
        <begin position="209"/>
        <end position="229"/>
    </location>
</feature>
<proteinExistence type="predicted"/>
<dbReference type="GO" id="GO:0016787">
    <property type="term" value="F:hydrolase activity"/>
    <property type="evidence" value="ECO:0007669"/>
    <property type="project" value="UniProtKB-KW"/>
</dbReference>
<feature type="coiled-coil region" evidence="4">
    <location>
        <begin position="85"/>
        <end position="144"/>
    </location>
</feature>
<feature type="compositionally biased region" description="Low complexity" evidence="5">
    <location>
        <begin position="894"/>
        <end position="903"/>
    </location>
</feature>
<feature type="region of interest" description="Disordered" evidence="5">
    <location>
        <begin position="207"/>
        <end position="288"/>
    </location>
</feature>
<sequence>MTDIDESQEVDTVDLSGSSPDLGEDSNIRLQDGLDTHDGKQEGNQDNLQALGVRLVEQDSLEKRIAQKADRAMVERDVELDRRRLRRTQDQLNKFLTKRRSLETKLADRNTRISEKTTLREQIRRLEQNDIEVLKTELKEIQARMDLNAQGDSHNPDLDSSAHQQPDESEKDFLVRTGKVTAFGSSNGFSIENEVDGLKSHQNLRAPGIEEEEEEEEDPGVVAISDDDDVQIKSEADKDNEEEEYEAENDAVYVDEEASEPIESDLETSDLDEFTEDKSVKSPKFDNVDDGDELVYQSRLSKWVSKRSSLRLKNNPNYVDDDRPEWLKPHPTVADAVLNDDYRLPGDIHPALFDYQKTCVQWLWELYTQKTGGIVGDEMGLGKTIQIIAFLAGLHYSGKLTKPAIIVCPATVLNQWSNEFHRWWPAFRVVILHSIGSGLSGKAGGSASAEDEEQMLEMMMMDQEYEDPGIRKSAASMKTEMRIRDLTDRVFEKGHVILTTYAGLRIYAKTLLNRQWGYAVLDEGHKIRNPDSEVSLVCKRLRTYNRIILSGTPIQNNLVELWSLFDFVFPGRLGTLPVFQQQFADPINVGGFANATNVQVQAGYKCAVVLRDLISAYLLRRVKADVAKDLPKKNEMVLFCKLTSYQRALYERFLKSEEMMSIWGRKRNMLFGVDVLRKICNFPDLVEPNMQKKLQADTTIKFTEKSGKLAVVKMLLELWRKEGHKALIFTQTRQMLNVMERFISSLNNECTDGSKPFRYLRMDGATSIGNRQDLVDTFNTDPEYSVFLLTTRVGGLGVNLTGANRVIIYDPDWNPSTDVQARERAWRLGQKKDVSIFRLMIAGSIEEKIYHRQIFKQFLSNKILKDPKQKRFFKMNDLHDLFSLGDTDGKGTETGDMFAGSEKSFGKESKRSSRKRKNSGLEEVSGISGVSKVQKFKEEDEEKPKESTEGDSKGDSSIMADLFSETGIHSALQHDAIMESSHEQILVDRESSQIAERAKQALRESRIETRRAGIGKPTWTGRSGEAGKYEPKQLGRRTTGGRKTKPKTVSAKSTPSSARSSVSPPVDQRSTSIFSRRSAPLSSSSILASMRRQKELDEMNKQKR</sequence>
<dbReference type="CDD" id="cd18000">
    <property type="entry name" value="DEXHc_ERCC6"/>
    <property type="match status" value="1"/>
</dbReference>
<dbReference type="SUPFAM" id="SSF52540">
    <property type="entry name" value="P-loop containing nucleoside triphosphate hydrolases"/>
    <property type="match status" value="2"/>
</dbReference>
<reference evidence="8" key="1">
    <citation type="submission" date="2013-12" db="EMBL/GenBank/DDBJ databases">
        <authorList>
            <person name="Genoscope - CEA"/>
        </authorList>
    </citation>
    <scope>NUCLEOTIDE SEQUENCE</scope>
    <source>
        <strain evidence="8">CBS 1993</strain>
    </source>
</reference>
<dbReference type="RefSeq" id="XP_022457214.1">
    <property type="nucleotide sequence ID" value="XM_022605779.1"/>
</dbReference>
<evidence type="ECO:0008006" key="10">
    <source>
        <dbReference type="Google" id="ProtNLM"/>
    </source>
</evidence>
<dbReference type="FunFam" id="3.40.50.10810:FF:000039">
    <property type="entry name" value="DNA repair protein Rhp26/Rad26"/>
    <property type="match status" value="1"/>
</dbReference>
<dbReference type="PROSITE" id="PS51192">
    <property type="entry name" value="HELICASE_ATP_BIND_1"/>
    <property type="match status" value="1"/>
</dbReference>
<keyword evidence="1" id="KW-0547">Nucleotide-binding</keyword>
<feature type="compositionally biased region" description="Acidic residues" evidence="5">
    <location>
        <begin position="238"/>
        <end position="275"/>
    </location>
</feature>
<dbReference type="InterPro" id="IPR038718">
    <property type="entry name" value="SNF2-like_sf"/>
</dbReference>
<feature type="region of interest" description="Disordered" evidence="5">
    <location>
        <begin position="995"/>
        <end position="1104"/>
    </location>
</feature>
<organism evidence="8 9">
    <name type="scientific">Kuraishia capsulata CBS 1993</name>
    <dbReference type="NCBI Taxonomy" id="1382522"/>
    <lineage>
        <taxon>Eukaryota</taxon>
        <taxon>Fungi</taxon>
        <taxon>Dikarya</taxon>
        <taxon>Ascomycota</taxon>
        <taxon>Saccharomycotina</taxon>
        <taxon>Pichiomycetes</taxon>
        <taxon>Pichiales</taxon>
        <taxon>Pichiaceae</taxon>
        <taxon>Kuraishia</taxon>
    </lineage>
</organism>
<dbReference type="InterPro" id="IPR014001">
    <property type="entry name" value="Helicase_ATP-bd"/>
</dbReference>
<evidence type="ECO:0000259" key="7">
    <source>
        <dbReference type="PROSITE" id="PS51194"/>
    </source>
</evidence>
<feature type="compositionally biased region" description="Acidic residues" evidence="5">
    <location>
        <begin position="1"/>
        <end position="12"/>
    </location>
</feature>
<evidence type="ECO:0000256" key="5">
    <source>
        <dbReference type="SAM" id="MobiDB-lite"/>
    </source>
</evidence>
<accession>W6MKH3</accession>
<dbReference type="SMART" id="SM00487">
    <property type="entry name" value="DEXDc"/>
    <property type="match status" value="1"/>
</dbReference>
<dbReference type="HOGENOM" id="CLU_000315_7_0_1"/>
<dbReference type="Gene3D" id="3.40.50.300">
    <property type="entry name" value="P-loop containing nucleotide triphosphate hydrolases"/>
    <property type="match status" value="1"/>
</dbReference>
<dbReference type="Pfam" id="PF00271">
    <property type="entry name" value="Helicase_C"/>
    <property type="match status" value="1"/>
</dbReference>
<feature type="domain" description="Helicase ATP-binding" evidence="6">
    <location>
        <begin position="364"/>
        <end position="571"/>
    </location>
</feature>
<feature type="region of interest" description="Disordered" evidence="5">
    <location>
        <begin position="1"/>
        <end position="44"/>
    </location>
</feature>
<evidence type="ECO:0000256" key="1">
    <source>
        <dbReference type="ARBA" id="ARBA00022741"/>
    </source>
</evidence>
<dbReference type="PANTHER" id="PTHR45629:SF7">
    <property type="entry name" value="DNA EXCISION REPAIR PROTEIN ERCC-6-RELATED"/>
    <property type="match status" value="1"/>
</dbReference>
<dbReference type="Proteomes" id="UP000019384">
    <property type="component" value="Unassembled WGS sequence"/>
</dbReference>
<dbReference type="InterPro" id="IPR001650">
    <property type="entry name" value="Helicase_C-like"/>
</dbReference>
<evidence type="ECO:0000256" key="2">
    <source>
        <dbReference type="ARBA" id="ARBA00022801"/>
    </source>
</evidence>
<dbReference type="GO" id="GO:0005634">
    <property type="term" value="C:nucleus"/>
    <property type="evidence" value="ECO:0007669"/>
    <property type="project" value="TreeGrafter"/>
</dbReference>
<dbReference type="CDD" id="cd18793">
    <property type="entry name" value="SF2_C_SNF"/>
    <property type="match status" value="1"/>
</dbReference>
<dbReference type="InterPro" id="IPR050496">
    <property type="entry name" value="SNF2_RAD54_helicase_repair"/>
</dbReference>
<keyword evidence="3" id="KW-0067">ATP-binding</keyword>
<feature type="compositionally biased region" description="Low complexity" evidence="5">
    <location>
        <begin position="1047"/>
        <end position="1089"/>
    </location>
</feature>
<evidence type="ECO:0000313" key="9">
    <source>
        <dbReference type="Proteomes" id="UP000019384"/>
    </source>
</evidence>
<protein>
    <recommendedName>
        <fullName evidence="10">DNA repair and recombination protein RAD26</fullName>
    </recommendedName>
</protein>
<keyword evidence="4" id="KW-0175">Coiled coil</keyword>
<feature type="domain" description="Helicase C-terminal" evidence="7">
    <location>
        <begin position="711"/>
        <end position="879"/>
    </location>
</feature>
<feature type="compositionally biased region" description="Basic and acidic residues" evidence="5">
    <location>
        <begin position="995"/>
        <end position="1011"/>
    </location>
</feature>
<dbReference type="OrthoDB" id="413460at2759"/>
<dbReference type="Pfam" id="PF00176">
    <property type="entry name" value="SNF2-rel_dom"/>
    <property type="match status" value="1"/>
</dbReference>
<dbReference type="GO" id="GO:0061635">
    <property type="term" value="P:regulation of protein complex stability"/>
    <property type="evidence" value="ECO:0007669"/>
    <property type="project" value="EnsemblFungi"/>
</dbReference>
<feature type="compositionally biased region" description="Basic and acidic residues" evidence="5">
    <location>
        <begin position="1092"/>
        <end position="1104"/>
    </location>
</feature>
<evidence type="ECO:0000256" key="4">
    <source>
        <dbReference type="SAM" id="Coils"/>
    </source>
</evidence>
<evidence type="ECO:0000259" key="6">
    <source>
        <dbReference type="PROSITE" id="PS51192"/>
    </source>
</evidence>
<dbReference type="Gene3D" id="3.40.50.10810">
    <property type="entry name" value="Tandem AAA-ATPase domain"/>
    <property type="match status" value="1"/>
</dbReference>
<evidence type="ECO:0000256" key="3">
    <source>
        <dbReference type="ARBA" id="ARBA00022840"/>
    </source>
</evidence>
<feature type="region of interest" description="Disordered" evidence="5">
    <location>
        <begin position="892"/>
        <end position="957"/>
    </location>
</feature>
<dbReference type="GO" id="GO:0006357">
    <property type="term" value="P:regulation of transcription by RNA polymerase II"/>
    <property type="evidence" value="ECO:0007669"/>
    <property type="project" value="EnsemblFungi"/>
</dbReference>
<dbReference type="PANTHER" id="PTHR45629">
    <property type="entry name" value="SNF2/RAD54 FAMILY MEMBER"/>
    <property type="match status" value="1"/>
</dbReference>
<feature type="compositionally biased region" description="Basic and acidic residues" evidence="5">
    <location>
        <begin position="32"/>
        <end position="43"/>
    </location>
</feature>
<dbReference type="GO" id="GO:0006283">
    <property type="term" value="P:transcription-coupled nucleotide-excision repair"/>
    <property type="evidence" value="ECO:0007669"/>
    <property type="project" value="EnsemblFungi"/>
</dbReference>
<dbReference type="GeneID" id="34518602"/>
<dbReference type="GO" id="GO:0008094">
    <property type="term" value="F:ATP-dependent activity, acting on DNA"/>
    <property type="evidence" value="ECO:0007669"/>
    <property type="project" value="EnsemblFungi"/>
</dbReference>
<feature type="compositionally biased region" description="Basic and acidic residues" evidence="5">
    <location>
        <begin position="935"/>
        <end position="954"/>
    </location>
</feature>
<keyword evidence="2" id="KW-0378">Hydrolase</keyword>
<dbReference type="InterPro" id="IPR027417">
    <property type="entry name" value="P-loop_NTPase"/>
</dbReference>
<dbReference type="STRING" id="1382522.W6MKH3"/>
<feature type="compositionally biased region" description="Basic and acidic residues" evidence="5">
    <location>
        <begin position="276"/>
        <end position="287"/>
    </location>
</feature>
<dbReference type="AlphaFoldDB" id="W6MKH3"/>
<reference evidence="8" key="2">
    <citation type="submission" date="2014-02" db="EMBL/GenBank/DDBJ databases">
        <title>Complete DNA sequence of /Kuraishia capsulata/ illustrates novel genomic features among budding yeasts (/Saccharomycotina/).</title>
        <authorList>
            <person name="Morales L."/>
            <person name="Noel B."/>
            <person name="Porcel B."/>
            <person name="Marcet-Houben M."/>
            <person name="Hullo M-F."/>
            <person name="Sacerdot C."/>
            <person name="Tekaia F."/>
            <person name="Leh-Louis V."/>
            <person name="Despons L."/>
            <person name="Khanna V."/>
            <person name="Aury J-M."/>
            <person name="Barbe V."/>
            <person name="Couloux A."/>
            <person name="Labadie K."/>
            <person name="Pelletier E."/>
            <person name="Souciet J-L."/>
            <person name="Boekhout T."/>
            <person name="Gabaldon T."/>
            <person name="Wincker P."/>
            <person name="Dujon B."/>
        </authorList>
    </citation>
    <scope>NUCLEOTIDE SEQUENCE</scope>
    <source>
        <strain evidence="8">CBS 1993</strain>
    </source>
</reference>